<keyword evidence="9" id="KW-1185">Reference proteome</keyword>
<dbReference type="RefSeq" id="WP_204059655.1">
    <property type="nucleotide sequence ID" value="NZ_BAAAGP010000017.1"/>
</dbReference>
<dbReference type="PANTHER" id="PTHR43133:SF50">
    <property type="entry name" value="ECF RNA POLYMERASE SIGMA FACTOR SIGM"/>
    <property type="match status" value="1"/>
</dbReference>
<comment type="similarity">
    <text evidence="1">Belongs to the sigma-70 factor family. ECF subfamily.</text>
</comment>
<dbReference type="InterPro" id="IPR013249">
    <property type="entry name" value="RNA_pol_sigma70_r4_t2"/>
</dbReference>
<evidence type="ECO:0000256" key="2">
    <source>
        <dbReference type="ARBA" id="ARBA00023015"/>
    </source>
</evidence>
<dbReference type="InterPro" id="IPR039425">
    <property type="entry name" value="RNA_pol_sigma-70-like"/>
</dbReference>
<keyword evidence="3" id="KW-0731">Sigma factor</keyword>
<dbReference type="NCBIfam" id="TIGR02983">
    <property type="entry name" value="SigE-fam_strep"/>
    <property type="match status" value="1"/>
</dbReference>
<dbReference type="Pfam" id="PF08281">
    <property type="entry name" value="Sigma70_r4_2"/>
    <property type="match status" value="1"/>
</dbReference>
<dbReference type="InterPro" id="IPR013324">
    <property type="entry name" value="RNA_pol_sigma_r3/r4-like"/>
</dbReference>
<evidence type="ECO:0000256" key="1">
    <source>
        <dbReference type="ARBA" id="ARBA00010641"/>
    </source>
</evidence>
<evidence type="ECO:0000256" key="3">
    <source>
        <dbReference type="ARBA" id="ARBA00023082"/>
    </source>
</evidence>
<evidence type="ECO:0000259" key="6">
    <source>
        <dbReference type="Pfam" id="PF04542"/>
    </source>
</evidence>
<evidence type="ECO:0000313" key="9">
    <source>
        <dbReference type="Proteomes" id="UP000603904"/>
    </source>
</evidence>
<feature type="domain" description="RNA polymerase sigma factor 70 region 4 type 2" evidence="7">
    <location>
        <begin position="100"/>
        <end position="152"/>
    </location>
</feature>
<dbReference type="CDD" id="cd06171">
    <property type="entry name" value="Sigma70_r4"/>
    <property type="match status" value="1"/>
</dbReference>
<dbReference type="SUPFAM" id="SSF88659">
    <property type="entry name" value="Sigma3 and sigma4 domains of RNA polymerase sigma factors"/>
    <property type="match status" value="1"/>
</dbReference>
<organism evidence="8 9">
    <name type="scientific">Microbispora corallina</name>
    <dbReference type="NCBI Taxonomy" id="83302"/>
    <lineage>
        <taxon>Bacteria</taxon>
        <taxon>Bacillati</taxon>
        <taxon>Actinomycetota</taxon>
        <taxon>Actinomycetes</taxon>
        <taxon>Streptosporangiales</taxon>
        <taxon>Streptosporangiaceae</taxon>
        <taxon>Microbispora</taxon>
    </lineage>
</organism>
<dbReference type="Proteomes" id="UP000603904">
    <property type="component" value="Unassembled WGS sequence"/>
</dbReference>
<keyword evidence="4" id="KW-0238">DNA-binding</keyword>
<name>A0ABQ4G5T6_9ACTN</name>
<evidence type="ECO:0000256" key="4">
    <source>
        <dbReference type="ARBA" id="ARBA00023125"/>
    </source>
</evidence>
<keyword evidence="2" id="KW-0805">Transcription regulation</keyword>
<accession>A0ABQ4G5T6</accession>
<dbReference type="NCBIfam" id="TIGR02937">
    <property type="entry name" value="sigma70-ECF"/>
    <property type="match status" value="1"/>
</dbReference>
<dbReference type="InterPro" id="IPR007627">
    <property type="entry name" value="RNA_pol_sigma70_r2"/>
</dbReference>
<evidence type="ECO:0000313" key="8">
    <source>
        <dbReference type="EMBL" id="GIH42450.1"/>
    </source>
</evidence>
<evidence type="ECO:0000259" key="7">
    <source>
        <dbReference type="Pfam" id="PF08281"/>
    </source>
</evidence>
<protein>
    <submittedName>
        <fullName evidence="8">RNA polymerase sigma24 factor</fullName>
    </submittedName>
</protein>
<dbReference type="InterPro" id="IPR014284">
    <property type="entry name" value="RNA_pol_sigma-70_dom"/>
</dbReference>
<dbReference type="InterPro" id="IPR013325">
    <property type="entry name" value="RNA_pol_sigma_r2"/>
</dbReference>
<reference evidence="8 9" key="1">
    <citation type="submission" date="2021-01" db="EMBL/GenBank/DDBJ databases">
        <title>Whole genome shotgun sequence of Microbispora corallina NBRC 16416.</title>
        <authorList>
            <person name="Komaki H."/>
            <person name="Tamura T."/>
        </authorList>
    </citation>
    <scope>NUCLEOTIDE SEQUENCE [LARGE SCALE GENOMIC DNA]</scope>
    <source>
        <strain evidence="8 9">NBRC 16416</strain>
    </source>
</reference>
<dbReference type="PANTHER" id="PTHR43133">
    <property type="entry name" value="RNA POLYMERASE ECF-TYPE SIGMA FACTO"/>
    <property type="match status" value="1"/>
</dbReference>
<sequence length="173" mass="19762">MDADFVEFVRRRGDHHLRTAVLLTGDWHAAEDLVQASLGKLHRVWHRLDTGSDPDAYLRRILVNTHRSWWRARWRREIPRAELPDFPGQGDPGETRAVAEDVRNALAKLPARQRTALVLRFFADLSEMEVADLMGCSVGTVKSHTHRGLRAMRRLISPDLAVNRTEEEGSGIR</sequence>
<feature type="domain" description="RNA polymerase sigma-70 region 2" evidence="6">
    <location>
        <begin position="13"/>
        <end position="76"/>
    </location>
</feature>
<keyword evidence="5" id="KW-0804">Transcription</keyword>
<evidence type="ECO:0000256" key="5">
    <source>
        <dbReference type="ARBA" id="ARBA00023163"/>
    </source>
</evidence>
<dbReference type="Gene3D" id="1.10.1740.10">
    <property type="match status" value="1"/>
</dbReference>
<comment type="caution">
    <text evidence="8">The sequence shown here is derived from an EMBL/GenBank/DDBJ whole genome shotgun (WGS) entry which is preliminary data.</text>
</comment>
<proteinExistence type="inferred from homology"/>
<dbReference type="InterPro" id="IPR014325">
    <property type="entry name" value="RNA_pol_sigma-E_actinobac"/>
</dbReference>
<dbReference type="SUPFAM" id="SSF88946">
    <property type="entry name" value="Sigma2 domain of RNA polymerase sigma factors"/>
    <property type="match status" value="1"/>
</dbReference>
<dbReference type="InterPro" id="IPR036388">
    <property type="entry name" value="WH-like_DNA-bd_sf"/>
</dbReference>
<gene>
    <name evidence="8" type="ORF">Mco01_54500</name>
</gene>
<dbReference type="Pfam" id="PF04542">
    <property type="entry name" value="Sigma70_r2"/>
    <property type="match status" value="1"/>
</dbReference>
<dbReference type="EMBL" id="BOOC01000030">
    <property type="protein sequence ID" value="GIH42450.1"/>
    <property type="molecule type" value="Genomic_DNA"/>
</dbReference>
<dbReference type="Gene3D" id="1.10.10.10">
    <property type="entry name" value="Winged helix-like DNA-binding domain superfamily/Winged helix DNA-binding domain"/>
    <property type="match status" value="1"/>
</dbReference>